<reference evidence="1" key="1">
    <citation type="submission" date="2018-11" db="EMBL/GenBank/DDBJ databases">
        <authorList>
            <person name="Alioto T."/>
            <person name="Alioto T."/>
        </authorList>
    </citation>
    <scope>NUCLEOTIDE SEQUENCE</scope>
</reference>
<sequence length="83" mass="9833">MAGVLKVCANVFRAIDENTSFSVFQLAKEARNQHPKIFQEMTDYELYYLLTHTIWKAINCMMQLTEKWIGYVYDKVLSNMKFI</sequence>
<dbReference type="OrthoDB" id="10520395at2759"/>
<dbReference type="AlphaFoldDB" id="A0A8B6HTE8"/>
<name>A0A8B6HTE8_MYTGA</name>
<accession>A0A8B6HTE8</accession>
<keyword evidence="2" id="KW-1185">Reference proteome</keyword>
<evidence type="ECO:0000313" key="2">
    <source>
        <dbReference type="Proteomes" id="UP000596742"/>
    </source>
</evidence>
<comment type="caution">
    <text evidence="1">The sequence shown here is derived from an EMBL/GenBank/DDBJ whole genome shotgun (WGS) entry which is preliminary data.</text>
</comment>
<organism evidence="1 2">
    <name type="scientific">Mytilus galloprovincialis</name>
    <name type="common">Mediterranean mussel</name>
    <dbReference type="NCBI Taxonomy" id="29158"/>
    <lineage>
        <taxon>Eukaryota</taxon>
        <taxon>Metazoa</taxon>
        <taxon>Spiralia</taxon>
        <taxon>Lophotrochozoa</taxon>
        <taxon>Mollusca</taxon>
        <taxon>Bivalvia</taxon>
        <taxon>Autobranchia</taxon>
        <taxon>Pteriomorphia</taxon>
        <taxon>Mytilida</taxon>
        <taxon>Mytiloidea</taxon>
        <taxon>Mytilidae</taxon>
        <taxon>Mytilinae</taxon>
        <taxon>Mytilus</taxon>
    </lineage>
</organism>
<proteinExistence type="predicted"/>
<dbReference type="EMBL" id="UYJE01010513">
    <property type="protein sequence ID" value="VDI83934.1"/>
    <property type="molecule type" value="Genomic_DNA"/>
</dbReference>
<evidence type="ECO:0000313" key="1">
    <source>
        <dbReference type="EMBL" id="VDI83934.1"/>
    </source>
</evidence>
<dbReference type="Proteomes" id="UP000596742">
    <property type="component" value="Unassembled WGS sequence"/>
</dbReference>
<protein>
    <submittedName>
        <fullName evidence="1">Uncharacterized protein</fullName>
    </submittedName>
</protein>
<gene>
    <name evidence="1" type="ORF">MGAL_10B070149</name>
</gene>